<comment type="subcellular location">
    <subcellularLocation>
        <location evidence="1">Membrane</location>
        <topology evidence="1">Multi-pass membrane protein</topology>
    </subcellularLocation>
</comment>
<dbReference type="GO" id="GO:0055064">
    <property type="term" value="P:chloride ion homeostasis"/>
    <property type="evidence" value="ECO:0007669"/>
    <property type="project" value="TreeGrafter"/>
</dbReference>
<dbReference type="GO" id="GO:0008511">
    <property type="term" value="F:sodium:potassium:chloride symporter activity"/>
    <property type="evidence" value="ECO:0007669"/>
    <property type="project" value="TreeGrafter"/>
</dbReference>
<proteinExistence type="predicted"/>
<dbReference type="PANTHER" id="PTHR11827">
    <property type="entry name" value="SOLUTE CARRIER FAMILY 12, CATION COTRANSPORTERS"/>
    <property type="match status" value="1"/>
</dbReference>
<evidence type="ECO:0000313" key="6">
    <source>
        <dbReference type="Proteomes" id="UP000887565"/>
    </source>
</evidence>
<dbReference type="PANTHER" id="PTHR11827:SF103">
    <property type="entry name" value="SODIUM CHLORIDE COTRANSPORTER 69, ISOFORM E"/>
    <property type="match status" value="1"/>
</dbReference>
<dbReference type="WBParaSite" id="nRc.2.0.1.t44296-RA">
    <property type="protein sequence ID" value="nRc.2.0.1.t44296-RA"/>
    <property type="gene ID" value="nRc.2.0.1.g44296"/>
</dbReference>
<dbReference type="GO" id="GO:0055075">
    <property type="term" value="P:potassium ion homeostasis"/>
    <property type="evidence" value="ECO:0007669"/>
    <property type="project" value="TreeGrafter"/>
</dbReference>
<evidence type="ECO:0000313" key="7">
    <source>
        <dbReference type="WBParaSite" id="nRc.2.0.1.t44296-RA"/>
    </source>
</evidence>
<keyword evidence="2" id="KW-0812">Transmembrane</keyword>
<evidence type="ECO:0000256" key="3">
    <source>
        <dbReference type="ARBA" id="ARBA00022989"/>
    </source>
</evidence>
<dbReference type="AlphaFoldDB" id="A0A915L1E2"/>
<protein>
    <submittedName>
        <fullName evidence="7">SLC12A transporter C-terminal domain-containing protein</fullName>
    </submittedName>
</protein>
<dbReference type="GO" id="GO:0016020">
    <property type="term" value="C:membrane"/>
    <property type="evidence" value="ECO:0007669"/>
    <property type="project" value="UniProtKB-SubCell"/>
</dbReference>
<organism evidence="6 7">
    <name type="scientific">Romanomermis culicivorax</name>
    <name type="common">Nematode worm</name>
    <dbReference type="NCBI Taxonomy" id="13658"/>
    <lineage>
        <taxon>Eukaryota</taxon>
        <taxon>Metazoa</taxon>
        <taxon>Ecdysozoa</taxon>
        <taxon>Nematoda</taxon>
        <taxon>Enoplea</taxon>
        <taxon>Dorylaimia</taxon>
        <taxon>Mermithida</taxon>
        <taxon>Mermithoidea</taxon>
        <taxon>Mermithidae</taxon>
        <taxon>Romanomermis</taxon>
    </lineage>
</organism>
<reference evidence="7" key="1">
    <citation type="submission" date="2022-11" db="UniProtKB">
        <authorList>
            <consortium name="WormBaseParasite"/>
        </authorList>
    </citation>
    <scope>IDENTIFICATION</scope>
</reference>
<sequence length="96" mass="11118">LTLLIPHILANNKTFLSGAKLHIFTLASQQNKLEQEEENMRTLLQKFRIEFADITIIPDMHAEPQPSTKLDFEKSIAQFRIANNSDSNKYMDPKFK</sequence>
<dbReference type="Pfam" id="PF03522">
    <property type="entry name" value="SLC12"/>
    <property type="match status" value="1"/>
</dbReference>
<dbReference type="GO" id="GO:1990573">
    <property type="term" value="P:potassium ion import across plasma membrane"/>
    <property type="evidence" value="ECO:0007669"/>
    <property type="project" value="TreeGrafter"/>
</dbReference>
<keyword evidence="3" id="KW-1133">Transmembrane helix</keyword>
<dbReference type="InterPro" id="IPR018491">
    <property type="entry name" value="SLC12_C"/>
</dbReference>
<evidence type="ECO:0000259" key="5">
    <source>
        <dbReference type="Pfam" id="PF03522"/>
    </source>
</evidence>
<evidence type="ECO:0000256" key="2">
    <source>
        <dbReference type="ARBA" id="ARBA00022692"/>
    </source>
</evidence>
<dbReference type="Proteomes" id="UP000887565">
    <property type="component" value="Unplaced"/>
</dbReference>
<dbReference type="InterPro" id="IPR004842">
    <property type="entry name" value="SLC12A_fam"/>
</dbReference>
<dbReference type="GO" id="GO:0055078">
    <property type="term" value="P:sodium ion homeostasis"/>
    <property type="evidence" value="ECO:0007669"/>
    <property type="project" value="TreeGrafter"/>
</dbReference>
<keyword evidence="4" id="KW-0472">Membrane</keyword>
<dbReference type="GO" id="GO:0006884">
    <property type="term" value="P:cell volume homeostasis"/>
    <property type="evidence" value="ECO:0007669"/>
    <property type="project" value="TreeGrafter"/>
</dbReference>
<feature type="domain" description="SLC12A transporter C-terminal" evidence="5">
    <location>
        <begin position="1"/>
        <end position="89"/>
    </location>
</feature>
<keyword evidence="6" id="KW-1185">Reference proteome</keyword>
<accession>A0A915L1E2</accession>
<evidence type="ECO:0000256" key="1">
    <source>
        <dbReference type="ARBA" id="ARBA00004141"/>
    </source>
</evidence>
<name>A0A915L1E2_ROMCU</name>
<evidence type="ECO:0000256" key="4">
    <source>
        <dbReference type="ARBA" id="ARBA00023136"/>
    </source>
</evidence>